<proteinExistence type="predicted"/>
<evidence type="ECO:0000313" key="2">
    <source>
        <dbReference type="EMBL" id="SHO45321.1"/>
    </source>
</evidence>
<organism evidence="2 3">
    <name type="scientific">Desulfopila aestuarii DSM 18488</name>
    <dbReference type="NCBI Taxonomy" id="1121416"/>
    <lineage>
        <taxon>Bacteria</taxon>
        <taxon>Pseudomonadati</taxon>
        <taxon>Thermodesulfobacteriota</taxon>
        <taxon>Desulfobulbia</taxon>
        <taxon>Desulfobulbales</taxon>
        <taxon>Desulfocapsaceae</taxon>
        <taxon>Desulfopila</taxon>
    </lineage>
</organism>
<dbReference type="EMBL" id="FRFE01000004">
    <property type="protein sequence ID" value="SHO45321.1"/>
    <property type="molecule type" value="Genomic_DNA"/>
</dbReference>
<dbReference type="Pfam" id="PF07238">
    <property type="entry name" value="PilZ"/>
    <property type="match status" value="1"/>
</dbReference>
<name>A0A1M7Y112_9BACT</name>
<keyword evidence="3" id="KW-1185">Reference proteome</keyword>
<gene>
    <name evidence="2" type="ORF">SAMN02745220_01039</name>
</gene>
<dbReference type="GO" id="GO:0035438">
    <property type="term" value="F:cyclic-di-GMP binding"/>
    <property type="evidence" value="ECO:0007669"/>
    <property type="project" value="InterPro"/>
</dbReference>
<evidence type="ECO:0000313" key="3">
    <source>
        <dbReference type="Proteomes" id="UP000184603"/>
    </source>
</evidence>
<protein>
    <submittedName>
        <fullName evidence="2">PilZ domain-containing protein</fullName>
    </submittedName>
</protein>
<dbReference type="OrthoDB" id="5434297at2"/>
<dbReference type="InterPro" id="IPR009875">
    <property type="entry name" value="PilZ_domain"/>
</dbReference>
<dbReference type="Gene3D" id="2.40.10.220">
    <property type="entry name" value="predicted glycosyltransferase like domains"/>
    <property type="match status" value="1"/>
</dbReference>
<evidence type="ECO:0000259" key="1">
    <source>
        <dbReference type="Pfam" id="PF07238"/>
    </source>
</evidence>
<dbReference type="RefSeq" id="WP_073612390.1">
    <property type="nucleotide sequence ID" value="NZ_FRFE01000004.1"/>
</dbReference>
<dbReference type="Proteomes" id="UP000184603">
    <property type="component" value="Unassembled WGS sequence"/>
</dbReference>
<accession>A0A1M7Y112</accession>
<feature type="domain" description="PilZ" evidence="1">
    <location>
        <begin position="5"/>
        <end position="94"/>
    </location>
</feature>
<dbReference type="AlphaFoldDB" id="A0A1M7Y112"/>
<sequence length="138" mass="15411">MVNHKRIHIRIPVIAHGTLSTTEGTVIQVQTIDISEGGFRVDCPSTSFGDTEFDVNISTNSRGNINFKAIGIHANGDVAGFKITDIDSCNLHTICLLIYDFQSTEEFIKYIDEKNILHEWLSDDNGDMLDVTFEAYSI</sequence>
<reference evidence="2 3" key="1">
    <citation type="submission" date="2016-12" db="EMBL/GenBank/DDBJ databases">
        <authorList>
            <person name="Song W.-J."/>
            <person name="Kurnit D.M."/>
        </authorList>
    </citation>
    <scope>NUCLEOTIDE SEQUENCE [LARGE SCALE GENOMIC DNA]</scope>
    <source>
        <strain evidence="2 3">DSM 18488</strain>
    </source>
</reference>
<dbReference type="SUPFAM" id="SSF141371">
    <property type="entry name" value="PilZ domain-like"/>
    <property type="match status" value="1"/>
</dbReference>